<feature type="compositionally biased region" description="Polar residues" evidence="16">
    <location>
        <begin position="397"/>
        <end position="406"/>
    </location>
</feature>
<name>A0A4S4LKT1_9AGAM</name>
<dbReference type="Pfam" id="PF00097">
    <property type="entry name" value="zf-C3HC4"/>
    <property type="match status" value="1"/>
</dbReference>
<dbReference type="InterPro" id="IPR029346">
    <property type="entry name" value="USP_C"/>
</dbReference>
<comment type="similarity">
    <text evidence="4">Belongs to the peptidase C19 family.</text>
</comment>
<dbReference type="InterPro" id="IPR018200">
    <property type="entry name" value="USP_CS"/>
</dbReference>
<evidence type="ECO:0000256" key="2">
    <source>
        <dbReference type="ARBA" id="ARBA00004123"/>
    </source>
</evidence>
<dbReference type="GO" id="GO:0140492">
    <property type="term" value="F:metal-dependent deubiquitinase activity"/>
    <property type="evidence" value="ECO:0007669"/>
    <property type="project" value="UniProtKB-ARBA"/>
</dbReference>
<dbReference type="EC" id="3.4.19.12" evidence="5"/>
<keyword evidence="10" id="KW-0833">Ubl conjugation pathway</keyword>
<evidence type="ECO:0000256" key="7">
    <source>
        <dbReference type="ARBA" id="ARBA00022670"/>
    </source>
</evidence>
<feature type="domain" description="SPX" evidence="20">
    <location>
        <begin position="342"/>
        <end position="797"/>
    </location>
</feature>
<evidence type="ECO:0000256" key="13">
    <source>
        <dbReference type="ARBA" id="ARBA00022833"/>
    </source>
</evidence>
<keyword evidence="6" id="KW-0963">Cytoplasm</keyword>
<dbReference type="GO" id="GO:0005634">
    <property type="term" value="C:nucleus"/>
    <property type="evidence" value="ECO:0007669"/>
    <property type="project" value="UniProtKB-SubCell"/>
</dbReference>
<evidence type="ECO:0000313" key="22">
    <source>
        <dbReference type="Proteomes" id="UP000308199"/>
    </source>
</evidence>
<dbReference type="Gene3D" id="3.90.70.10">
    <property type="entry name" value="Cysteine proteinases"/>
    <property type="match status" value="1"/>
</dbReference>
<keyword evidence="7" id="KW-0645">Protease</keyword>
<evidence type="ECO:0000256" key="16">
    <source>
        <dbReference type="SAM" id="MobiDB-lite"/>
    </source>
</evidence>
<keyword evidence="13" id="KW-0862">Zinc</keyword>
<dbReference type="GO" id="GO:0031647">
    <property type="term" value="P:regulation of protein stability"/>
    <property type="evidence" value="ECO:0007669"/>
    <property type="project" value="TreeGrafter"/>
</dbReference>
<sequence length="2142" mass="241047">MEAMATNSTTHSAHQNAFTRFSQRACGLCYLKKKKGLLKCDVHSTDSGNQLCTMCKSHGFESCPPPPDKDDGEATGRMISAVLKHLKDRRESKFSQRAGSKRRARTAQEVSTCDVIRGADGNESDPHLSSPFASHLSSQAGEQIELNQASFRNSVICAGTEFMSATAPFITAPLPNSPIGPGAPQIENALPSYTVPQEGFTRDHTSTQFCCASDLSDAIPGSQSPAFDSTPMGMDRFNYISGSGMTNSPASSSEGRWNTLTKTDQYTDLPEHITSTGFDGSLQRACGSYIQSSLPMVTGGWLNGALDEYNHLDARHGHGDINGPRTSQERQSQAVLPSHLSYSLEELFQNSGLLLTLPPELQENAIEYRQLKKLINKVVLELSSLGLSPSVLHSLFQSNNGTSSGTDKGKQRALGERPGDLNLEEISVEGLPGPGSGCNVSRSTRSKAIYEVVHDGDRLQPRLRVWVGTTQDSGVDQHGTEEPQTPVSDSRVAIFLDRPESKPSTPAVEKRRRSDIFDAPKDDLLLVSKPLVAEVGRSSVWSLQRRRTSISGDTSAPFDDGWSPESSENVEDELTAHPVELVTKQMRVSADGTRELIIPLTSDTDFFELLHTALQSLAGHLLITRTNFVSNLEGLARSISLSARPQSSISRTRSFLPFSLLGDPQSVGAPRMSPFSSSFIPGGKSKSDLYAWREIFQLYVEAEVFESVSERDRGERDIIETERRLALFAERVAERGLSDSRKLKLKRSREALETFLELNVLIVNLKKFQLANAEAARKILKKHAKRTALPFPLPQLNITSASSRAGSQMLSTLSSEGSCVSSADILALIPATATSLPHILVQAIGETLLPIIPHIDDYSCLICTSIAFRPIRLNCGHLFCVRCLVKMQKRGQDHCPCCRSLTVLKADRSNVDWALFNFMQDWFPQESALKLKQNEKEAAQEELAELGIVDQGTAERLVEDEKLLLVERFKDPNFVDNAYDVEETYFNVQSQKVKPPKAVLASFSAHRRRELATSLAGLGFPSSSTSLAIFLAPSPTLRSLISHGESQMAASSFLDACTASSDPMDTLDEKLNGTMEVDEPVSIRDHEAFAAKNMPDLGHEVKDFKVFTWRLNNWRKLEKKITGPEFECGGHRWRILLFPFGNSNAPPNDTVSVYLDYADPKRAPEGWHACAQFALVISNPNDPTIYTVSHAHHRFIAEECDWGFTRFSELRKLFQSQEGHTRATIEDETADVSVYDSKKETGYVGLKNQGATCYMNSLLQSLYCTRYFRRAVYQIPTEEDHPTESVALALQRVFYHLQTSDQPVGTTELTKSFGWKSLDSFLQHDVQEFNRVLQDKLENKMKGTKSDGAISKLFVGKMKSYVRCVNVDYESSRLEDFNDISLNVKGMKNLQESFRDYVAVETLDGDNKYQAEGYGLQDAKKGIIFQSFPPVLHIQLKRFEYDIQRDAMINDRHEFPFEIDLSEFLDEASDKSQPWLYRLHGVLVHSGDLHGGHYFALIKPDRETRWLKFDDDRVTPVTDREVLEENYGGEILNGLTPPAQRQQVRAMKRFTNAYMLVYIRDTAIDEILAPFTEIDTPPHLKQRLDEERLQIEAKRREREEQHLFLTAKIITDETFQQHEGFDLATFDDKNWPPSDLPAFRILKQETYHTFKGRVAQHFNYPESAFRLWVLVNRQNKTVRPDTHIPENEQSLTMEVIRNNMAARTTDLRLYLDVVSDVNKSEITPGSIMIFLKHFDTSRQSLYGIGKSYVLRNSKVGDLNNFINEKMRWPAGTPLKLYEEIKPGMIELMKPKITFAQSEIQDGDVICFQVEINEKETHDLESQGLYANPLHYYDFLQNRVMIVFRPRFEEADETNPEFDIVLNKKMNYDHMAAKVAEHLDQDPIKLRFTTTQPNSGHPKSVIKRSLNQCISDIMGPNYGQPTTTLILYERLDVSIVELETKRSLKIIWTGIHNKEEATCSFLLPKTSNIHDLSDQLAKQVSLLPGGTGKIRIFEVTKDGKSQKEFTGTEMIGNLPDPVELYAEEIPREELEAEETDKIINVFHFSKEVSRTHGVPFKFVVKPNEKFSETKKRLQLRIHVSDKDLAKYRFALIQVATFKQPSYIEDDDTIYDHKFAPEDCLGLDHPDRSRTRAGAGEKAIVIKG</sequence>
<accession>A0A4S4LKT1</accession>
<dbReference type="Pfam" id="PF14533">
    <property type="entry name" value="USP7_C2"/>
    <property type="match status" value="1"/>
</dbReference>
<dbReference type="SUPFAM" id="SSF54001">
    <property type="entry name" value="Cysteine proteinases"/>
    <property type="match status" value="1"/>
</dbReference>
<evidence type="ECO:0000256" key="11">
    <source>
        <dbReference type="ARBA" id="ARBA00022801"/>
    </source>
</evidence>
<dbReference type="GO" id="GO:0004843">
    <property type="term" value="F:cysteine-type deubiquitinase activity"/>
    <property type="evidence" value="ECO:0007669"/>
    <property type="project" value="UniProtKB-EC"/>
</dbReference>
<evidence type="ECO:0000256" key="12">
    <source>
        <dbReference type="ARBA" id="ARBA00022807"/>
    </source>
</evidence>
<dbReference type="InterPro" id="IPR008974">
    <property type="entry name" value="TRAF-like"/>
</dbReference>
<evidence type="ECO:0000256" key="15">
    <source>
        <dbReference type="PROSITE-ProRule" id="PRU00175"/>
    </source>
</evidence>
<dbReference type="Pfam" id="PF22486">
    <property type="entry name" value="MATH_2"/>
    <property type="match status" value="1"/>
</dbReference>
<keyword evidence="22" id="KW-1185">Reference proteome</keyword>
<comment type="caution">
    <text evidence="21">The sequence shown here is derived from an EMBL/GenBank/DDBJ whole genome shotgun (WGS) entry which is preliminary data.</text>
</comment>
<dbReference type="PANTHER" id="PTHR24006:SF644">
    <property type="entry name" value="UBIQUITIN CARBOXYL-TERMINAL HYDROLASE 7"/>
    <property type="match status" value="1"/>
</dbReference>
<dbReference type="Pfam" id="PF00443">
    <property type="entry name" value="UCH"/>
    <property type="match status" value="1"/>
</dbReference>
<dbReference type="PROSITE" id="PS50235">
    <property type="entry name" value="USP_3"/>
    <property type="match status" value="1"/>
</dbReference>
<keyword evidence="9 15" id="KW-0863">Zinc-finger</keyword>
<dbReference type="GO" id="GO:0016579">
    <property type="term" value="P:protein deubiquitination"/>
    <property type="evidence" value="ECO:0007669"/>
    <property type="project" value="InterPro"/>
</dbReference>
<feature type="domain" description="RING-type" evidence="17">
    <location>
        <begin position="860"/>
        <end position="899"/>
    </location>
</feature>
<evidence type="ECO:0000256" key="5">
    <source>
        <dbReference type="ARBA" id="ARBA00012759"/>
    </source>
</evidence>
<dbReference type="InterPro" id="IPR002083">
    <property type="entry name" value="MATH/TRAF_dom"/>
</dbReference>
<dbReference type="SMART" id="SM00061">
    <property type="entry name" value="MATH"/>
    <property type="match status" value="1"/>
</dbReference>
<dbReference type="InterPro" id="IPR028889">
    <property type="entry name" value="USP"/>
</dbReference>
<dbReference type="GO" id="GO:0008270">
    <property type="term" value="F:zinc ion binding"/>
    <property type="evidence" value="ECO:0007669"/>
    <property type="project" value="UniProtKB-KW"/>
</dbReference>
<dbReference type="PROSITE" id="PS51382">
    <property type="entry name" value="SPX"/>
    <property type="match status" value="1"/>
</dbReference>
<dbReference type="FunFam" id="3.90.70.10:FF:000005">
    <property type="entry name" value="Ubiquitin carboxyl-terminal hydrolase 7"/>
    <property type="match status" value="1"/>
</dbReference>
<dbReference type="InterPro" id="IPR024729">
    <property type="entry name" value="USP7_ICP0-binding_dom"/>
</dbReference>
<evidence type="ECO:0000259" key="19">
    <source>
        <dbReference type="PROSITE" id="PS50235"/>
    </source>
</evidence>
<dbReference type="Pfam" id="PF03105">
    <property type="entry name" value="SPX"/>
    <property type="match status" value="1"/>
</dbReference>
<gene>
    <name evidence="21" type="ORF">EW145_g272</name>
</gene>
<dbReference type="SUPFAM" id="SSF57850">
    <property type="entry name" value="RING/U-box"/>
    <property type="match status" value="1"/>
</dbReference>
<dbReference type="Gene3D" id="3.10.20.90">
    <property type="entry name" value="Phosphatidylinositol 3-kinase Catalytic Subunit, Chain A, domain 1"/>
    <property type="match status" value="2"/>
</dbReference>
<dbReference type="PROSITE" id="PS00972">
    <property type="entry name" value="USP_1"/>
    <property type="match status" value="1"/>
</dbReference>
<evidence type="ECO:0000259" key="17">
    <source>
        <dbReference type="PROSITE" id="PS50089"/>
    </source>
</evidence>
<dbReference type="InterPro" id="IPR013083">
    <property type="entry name" value="Znf_RING/FYVE/PHD"/>
</dbReference>
<dbReference type="InterPro" id="IPR038765">
    <property type="entry name" value="Papain-like_cys_pep_sf"/>
</dbReference>
<comment type="catalytic activity">
    <reaction evidence="1">
        <text>Thiol-dependent hydrolysis of ester, thioester, amide, peptide and isopeptide bonds formed by the C-terminal Gly of ubiquitin (a 76-residue protein attached to proteins as an intracellular targeting signal).</text>
        <dbReference type="EC" id="3.4.19.12"/>
    </reaction>
</comment>
<dbReference type="GO" id="GO:0006508">
    <property type="term" value="P:proteolysis"/>
    <property type="evidence" value="ECO:0007669"/>
    <property type="project" value="UniProtKB-KW"/>
</dbReference>
<evidence type="ECO:0000259" key="18">
    <source>
        <dbReference type="PROSITE" id="PS50144"/>
    </source>
</evidence>
<dbReference type="GO" id="GO:0005829">
    <property type="term" value="C:cytosol"/>
    <property type="evidence" value="ECO:0007669"/>
    <property type="project" value="TreeGrafter"/>
</dbReference>
<dbReference type="PROSITE" id="PS50089">
    <property type="entry name" value="ZF_RING_2"/>
    <property type="match status" value="1"/>
</dbReference>
<dbReference type="Proteomes" id="UP000308199">
    <property type="component" value="Unassembled WGS sequence"/>
</dbReference>
<evidence type="ECO:0000256" key="4">
    <source>
        <dbReference type="ARBA" id="ARBA00009085"/>
    </source>
</evidence>
<dbReference type="Pfam" id="PF12436">
    <property type="entry name" value="USP7_ICP0_bdg"/>
    <property type="match status" value="1"/>
</dbReference>
<protein>
    <recommendedName>
        <fullName evidence="5">ubiquitinyl hydrolase 1</fullName>
        <ecNumber evidence="5">3.4.19.12</ecNumber>
    </recommendedName>
</protein>
<evidence type="ECO:0000256" key="9">
    <source>
        <dbReference type="ARBA" id="ARBA00022771"/>
    </source>
</evidence>
<feature type="domain" description="USP" evidence="19">
    <location>
        <begin position="1244"/>
        <end position="1561"/>
    </location>
</feature>
<organism evidence="21 22">
    <name type="scientific">Phellinidium pouzarii</name>
    <dbReference type="NCBI Taxonomy" id="167371"/>
    <lineage>
        <taxon>Eukaryota</taxon>
        <taxon>Fungi</taxon>
        <taxon>Dikarya</taxon>
        <taxon>Basidiomycota</taxon>
        <taxon>Agaricomycotina</taxon>
        <taxon>Agaricomycetes</taxon>
        <taxon>Hymenochaetales</taxon>
        <taxon>Hymenochaetaceae</taxon>
        <taxon>Phellinidium</taxon>
    </lineage>
</organism>
<comment type="subcellular location">
    <subcellularLocation>
        <location evidence="3">Cytoplasm</location>
    </subcellularLocation>
    <subcellularLocation>
        <location evidence="2">Nucleus</location>
    </subcellularLocation>
</comment>
<reference evidence="21 22" key="1">
    <citation type="submission" date="2019-02" db="EMBL/GenBank/DDBJ databases">
        <title>Genome sequencing of the rare red list fungi Phellinidium pouzarii.</title>
        <authorList>
            <person name="Buettner E."/>
            <person name="Kellner H."/>
        </authorList>
    </citation>
    <scope>NUCLEOTIDE SEQUENCE [LARGE SCALE GENOMIC DNA]</scope>
    <source>
        <strain evidence="21 22">DSM 108285</strain>
    </source>
</reference>
<dbReference type="InterPro" id="IPR050164">
    <property type="entry name" value="Peptidase_C19"/>
</dbReference>
<evidence type="ECO:0000256" key="14">
    <source>
        <dbReference type="ARBA" id="ARBA00023242"/>
    </source>
</evidence>
<feature type="domain" description="MATH" evidence="18">
    <location>
        <begin position="1104"/>
        <end position="1236"/>
    </location>
</feature>
<feature type="compositionally biased region" description="Basic and acidic residues" evidence="16">
    <location>
        <begin position="407"/>
        <end position="418"/>
    </location>
</feature>
<evidence type="ECO:0000256" key="1">
    <source>
        <dbReference type="ARBA" id="ARBA00000707"/>
    </source>
</evidence>
<evidence type="ECO:0000259" key="20">
    <source>
        <dbReference type="PROSITE" id="PS51382"/>
    </source>
</evidence>
<dbReference type="InterPro" id="IPR018957">
    <property type="entry name" value="Znf_C3HC4_RING-type"/>
</dbReference>
<evidence type="ECO:0000313" key="21">
    <source>
        <dbReference type="EMBL" id="THH11991.1"/>
    </source>
</evidence>
<dbReference type="SUPFAM" id="SSF49599">
    <property type="entry name" value="TRAF domain-like"/>
    <property type="match status" value="1"/>
</dbReference>
<dbReference type="FunFam" id="3.10.20.90:FF:000215">
    <property type="entry name" value="Ubiquitin carboxyl-terminal hydrolase 7, variant"/>
    <property type="match status" value="1"/>
</dbReference>
<dbReference type="PANTHER" id="PTHR24006">
    <property type="entry name" value="UBIQUITIN CARBOXYL-TERMINAL HYDROLASE"/>
    <property type="match status" value="1"/>
</dbReference>
<dbReference type="Gene3D" id="3.30.40.10">
    <property type="entry name" value="Zinc/RING finger domain, C3HC4 (zinc finger)"/>
    <property type="match status" value="1"/>
</dbReference>
<dbReference type="InterPro" id="IPR017907">
    <property type="entry name" value="Znf_RING_CS"/>
</dbReference>
<dbReference type="PROSITE" id="PS50144">
    <property type="entry name" value="MATH"/>
    <property type="match status" value="1"/>
</dbReference>
<dbReference type="CDD" id="cd02659">
    <property type="entry name" value="peptidase_C19C"/>
    <property type="match status" value="1"/>
</dbReference>
<feature type="region of interest" description="Disordered" evidence="16">
    <location>
        <begin position="397"/>
        <end position="418"/>
    </location>
</feature>
<keyword evidence="12" id="KW-0788">Thiol protease</keyword>
<evidence type="ECO:0000256" key="3">
    <source>
        <dbReference type="ARBA" id="ARBA00004496"/>
    </source>
</evidence>
<dbReference type="OrthoDB" id="289038at2759"/>
<dbReference type="EMBL" id="SGPK01000005">
    <property type="protein sequence ID" value="THH11991.1"/>
    <property type="molecule type" value="Genomic_DNA"/>
</dbReference>
<dbReference type="PROSITE" id="PS00518">
    <property type="entry name" value="ZF_RING_1"/>
    <property type="match status" value="1"/>
</dbReference>
<dbReference type="Gene3D" id="2.60.210.10">
    <property type="entry name" value="Apoptosis, Tumor Necrosis Factor Receptor Associated Protein 2, Chain A"/>
    <property type="match status" value="1"/>
</dbReference>
<dbReference type="InterPro" id="IPR001394">
    <property type="entry name" value="Peptidase_C19_UCH"/>
</dbReference>
<keyword evidence="14" id="KW-0539">Nucleus</keyword>
<dbReference type="InterPro" id="IPR004331">
    <property type="entry name" value="SPX_dom"/>
</dbReference>
<dbReference type="SMART" id="SM00184">
    <property type="entry name" value="RING"/>
    <property type="match status" value="1"/>
</dbReference>
<evidence type="ECO:0000256" key="10">
    <source>
        <dbReference type="ARBA" id="ARBA00022786"/>
    </source>
</evidence>
<feature type="region of interest" description="Disordered" evidence="16">
    <location>
        <begin position="89"/>
        <end position="110"/>
    </location>
</feature>
<evidence type="ECO:0000256" key="6">
    <source>
        <dbReference type="ARBA" id="ARBA00022490"/>
    </source>
</evidence>
<proteinExistence type="inferred from homology"/>
<dbReference type="InterPro" id="IPR001841">
    <property type="entry name" value="Znf_RING"/>
</dbReference>
<dbReference type="PROSITE" id="PS00973">
    <property type="entry name" value="USP_2"/>
    <property type="match status" value="1"/>
</dbReference>
<keyword evidence="11" id="KW-0378">Hydrolase</keyword>
<evidence type="ECO:0000256" key="8">
    <source>
        <dbReference type="ARBA" id="ARBA00022723"/>
    </source>
</evidence>
<keyword evidence="8" id="KW-0479">Metal-binding</keyword>